<dbReference type="Pfam" id="PF01478">
    <property type="entry name" value="Peptidase_A24"/>
    <property type="match status" value="1"/>
</dbReference>
<name>A0A106DWQ0_9BURK</name>
<comment type="caution">
    <text evidence="4">The sequence shown here is derived from an EMBL/GenBank/DDBJ whole genome shotgun (WGS) entry which is preliminary data.</text>
</comment>
<dbReference type="RefSeq" id="WP_060105384.1">
    <property type="nucleotide sequence ID" value="NZ_LPEQ01000053.1"/>
</dbReference>
<feature type="transmembrane region" description="Helical" evidence="2">
    <location>
        <begin position="98"/>
        <end position="119"/>
    </location>
</feature>
<keyword evidence="5" id="KW-1185">Reference proteome</keyword>
<comment type="similarity">
    <text evidence="1">Belongs to the peptidase A24 family.</text>
</comment>
<feature type="transmembrane region" description="Helical" evidence="2">
    <location>
        <begin position="29"/>
        <end position="50"/>
    </location>
</feature>
<feature type="transmembrane region" description="Helical" evidence="2">
    <location>
        <begin position="144"/>
        <end position="165"/>
    </location>
</feature>
<dbReference type="InterPro" id="IPR000045">
    <property type="entry name" value="Prepilin_IV_endopep_pep"/>
</dbReference>
<keyword evidence="2" id="KW-0472">Membrane</keyword>
<keyword evidence="2" id="KW-0812">Transmembrane</keyword>
<dbReference type="EMBL" id="LPEQ01000053">
    <property type="protein sequence ID" value="KVV49618.1"/>
    <property type="molecule type" value="Genomic_DNA"/>
</dbReference>
<protein>
    <recommendedName>
        <fullName evidence="3">Prepilin type IV endopeptidase peptidase domain-containing protein</fullName>
    </recommendedName>
</protein>
<dbReference type="GO" id="GO:0004190">
    <property type="term" value="F:aspartic-type endopeptidase activity"/>
    <property type="evidence" value="ECO:0007669"/>
    <property type="project" value="InterPro"/>
</dbReference>
<feature type="transmembrane region" description="Helical" evidence="2">
    <location>
        <begin position="57"/>
        <end position="78"/>
    </location>
</feature>
<gene>
    <name evidence="4" type="ORF">WT27_32310</name>
</gene>
<dbReference type="InterPro" id="IPR050882">
    <property type="entry name" value="Prepilin_peptidase/N-MTase"/>
</dbReference>
<keyword evidence="2" id="KW-1133">Transmembrane helix</keyword>
<evidence type="ECO:0000313" key="5">
    <source>
        <dbReference type="Proteomes" id="UP000062317"/>
    </source>
</evidence>
<dbReference type="GO" id="GO:0005886">
    <property type="term" value="C:plasma membrane"/>
    <property type="evidence" value="ECO:0007669"/>
    <property type="project" value="TreeGrafter"/>
</dbReference>
<reference evidence="4 5" key="1">
    <citation type="submission" date="2015-11" db="EMBL/GenBank/DDBJ databases">
        <title>Expanding the genomic diversity of Burkholderia species for the development of highly accurate diagnostics.</title>
        <authorList>
            <person name="Sahl J."/>
            <person name="Keim P."/>
            <person name="Wagner D."/>
        </authorList>
    </citation>
    <scope>NUCLEOTIDE SEQUENCE [LARGE SCALE GENOMIC DNA]</scope>
    <source>
        <strain evidence="4 5">MSMB1301WGS</strain>
    </source>
</reference>
<dbReference type="PANTHER" id="PTHR30487">
    <property type="entry name" value="TYPE 4 PREPILIN-LIKE PROTEINS LEADER PEPTIDE-PROCESSING ENZYME"/>
    <property type="match status" value="1"/>
</dbReference>
<dbReference type="Gene3D" id="1.20.120.1220">
    <property type="match status" value="1"/>
</dbReference>
<evidence type="ECO:0000256" key="2">
    <source>
        <dbReference type="SAM" id="Phobius"/>
    </source>
</evidence>
<evidence type="ECO:0000256" key="1">
    <source>
        <dbReference type="ARBA" id="ARBA00005801"/>
    </source>
</evidence>
<dbReference type="AlphaFoldDB" id="A0A106DWQ0"/>
<dbReference type="PANTHER" id="PTHR30487:SF0">
    <property type="entry name" value="PREPILIN LEADER PEPTIDASE_N-METHYLTRANSFERASE-RELATED"/>
    <property type="match status" value="1"/>
</dbReference>
<dbReference type="GO" id="GO:0006465">
    <property type="term" value="P:signal peptide processing"/>
    <property type="evidence" value="ECO:0007669"/>
    <property type="project" value="TreeGrafter"/>
</dbReference>
<dbReference type="Proteomes" id="UP000062317">
    <property type="component" value="Unassembled WGS sequence"/>
</dbReference>
<feature type="domain" description="Prepilin type IV endopeptidase peptidase" evidence="3">
    <location>
        <begin position="10"/>
        <end position="112"/>
    </location>
</feature>
<evidence type="ECO:0000259" key="3">
    <source>
        <dbReference type="Pfam" id="PF01478"/>
    </source>
</evidence>
<proteinExistence type="inferred from homology"/>
<sequence>MAYLFSFGAFLAWAVLVTACDIRSRRIPNLLVVGGLVAAFASAFSGANPFGIVRIQALLGMFVGLVGLLPFFFLRVMGAADVKVFAVLGAWCGVHGLMWLWIAASVAAGIHSLAVLLLSRTSLGTLWRRGAPALTLGRYRATPYGACLVVAAAVWLVCLVAGGSAR</sequence>
<evidence type="ECO:0000313" key="4">
    <source>
        <dbReference type="EMBL" id="KVV49618.1"/>
    </source>
</evidence>
<accession>A0A106DWQ0</accession>
<organism evidence="4 5">
    <name type="scientific">Burkholderia territorii</name>
    <dbReference type="NCBI Taxonomy" id="1503055"/>
    <lineage>
        <taxon>Bacteria</taxon>
        <taxon>Pseudomonadati</taxon>
        <taxon>Pseudomonadota</taxon>
        <taxon>Betaproteobacteria</taxon>
        <taxon>Burkholderiales</taxon>
        <taxon>Burkholderiaceae</taxon>
        <taxon>Burkholderia</taxon>
        <taxon>Burkholderia cepacia complex</taxon>
    </lineage>
</organism>